<reference evidence="2 3" key="1">
    <citation type="submission" date="2012-10" db="EMBL/GenBank/DDBJ databases">
        <title>Genome sequence of Vibrio Cholerae HENC-02.</title>
        <authorList>
            <person name="Eppinger M."/>
            <person name="Hasan N.A."/>
            <person name="Sengamalay N."/>
            <person name="Hine E."/>
            <person name="Su Q."/>
            <person name="Daugherty S.C."/>
            <person name="Young S."/>
            <person name="Sadzewicz L."/>
            <person name="Tallon L."/>
            <person name="Cebula T.A."/>
            <person name="Ravel J."/>
            <person name="Colwell R.R."/>
        </authorList>
    </citation>
    <scope>NUCLEOTIDE SEQUENCE [LARGE SCALE GENOMIC DNA]</scope>
    <source>
        <strain evidence="2 3">HENC-02</strain>
    </source>
</reference>
<evidence type="ECO:0000256" key="1">
    <source>
        <dbReference type="SAM" id="MobiDB-lite"/>
    </source>
</evidence>
<sequence>MKALDESESTQKALNEPSTLM</sequence>
<feature type="region of interest" description="Disordered" evidence="1">
    <location>
        <begin position="1"/>
        <end position="21"/>
    </location>
</feature>
<accession>A0A454CWG4</accession>
<name>A0A454CWG4_VIBHA</name>
<organism evidence="2 3">
    <name type="scientific">Vibrio harveyi</name>
    <name type="common">Beneckea harveyi</name>
    <dbReference type="NCBI Taxonomy" id="669"/>
    <lineage>
        <taxon>Bacteria</taxon>
        <taxon>Pseudomonadati</taxon>
        <taxon>Pseudomonadota</taxon>
        <taxon>Gammaproteobacteria</taxon>
        <taxon>Vibrionales</taxon>
        <taxon>Vibrionaceae</taxon>
        <taxon>Vibrio</taxon>
    </lineage>
</organism>
<proteinExistence type="predicted"/>
<gene>
    <name evidence="2" type="ORF">VCHENC02_3554</name>
</gene>
<dbReference type="EMBL" id="AJSR01001511">
    <property type="protein sequence ID" value="EKM30735.1"/>
    <property type="molecule type" value="Genomic_DNA"/>
</dbReference>
<dbReference type="AlphaFoldDB" id="A0A454CWG4"/>
<protein>
    <submittedName>
        <fullName evidence="2">Uncharacterized protein</fullName>
    </submittedName>
</protein>
<dbReference type="Proteomes" id="UP000008367">
    <property type="component" value="Unassembled WGS sequence"/>
</dbReference>
<evidence type="ECO:0000313" key="3">
    <source>
        <dbReference type="Proteomes" id="UP000008367"/>
    </source>
</evidence>
<comment type="caution">
    <text evidence="2">The sequence shown here is derived from an EMBL/GenBank/DDBJ whole genome shotgun (WGS) entry which is preliminary data.</text>
</comment>
<evidence type="ECO:0000313" key="2">
    <source>
        <dbReference type="EMBL" id="EKM30735.1"/>
    </source>
</evidence>
<feature type="compositionally biased region" description="Polar residues" evidence="1">
    <location>
        <begin position="10"/>
        <end position="21"/>
    </location>
</feature>
<feature type="non-terminal residue" evidence="2">
    <location>
        <position position="21"/>
    </location>
</feature>